<comment type="cofactor">
    <cofactor evidence="2">
        <name>[4Fe-4S] cluster</name>
        <dbReference type="ChEBI" id="CHEBI:49883"/>
    </cofactor>
</comment>
<dbReference type="InterPro" id="IPR001155">
    <property type="entry name" value="OxRdtase_FMN_N"/>
</dbReference>
<proteinExistence type="inferred from homology"/>
<dbReference type="InterPro" id="IPR013785">
    <property type="entry name" value="Aldolase_TIM"/>
</dbReference>
<organism evidence="12">
    <name type="scientific">Tepidanaerobacter syntrophicus</name>
    <dbReference type="NCBI Taxonomy" id="224999"/>
    <lineage>
        <taxon>Bacteria</taxon>
        <taxon>Bacillati</taxon>
        <taxon>Bacillota</taxon>
        <taxon>Clostridia</taxon>
        <taxon>Thermosediminibacterales</taxon>
        <taxon>Tepidanaerobacteraceae</taxon>
        <taxon>Tepidanaerobacter</taxon>
    </lineage>
</organism>
<name>A0A0U9HMC5_9FIRM</name>
<gene>
    <name evidence="12" type="ORF">TSYNT_7249</name>
</gene>
<keyword evidence="5" id="KW-0288">FMN</keyword>
<dbReference type="SUPFAM" id="SSF51905">
    <property type="entry name" value="FAD/NAD(P)-binding domain"/>
    <property type="match status" value="1"/>
</dbReference>
<comment type="cofactor">
    <cofactor evidence="1">
        <name>FMN</name>
        <dbReference type="ChEBI" id="CHEBI:58210"/>
    </cofactor>
</comment>
<evidence type="ECO:0000256" key="3">
    <source>
        <dbReference type="ARBA" id="ARBA00011048"/>
    </source>
</evidence>
<evidence type="ECO:0000256" key="2">
    <source>
        <dbReference type="ARBA" id="ARBA00001966"/>
    </source>
</evidence>
<dbReference type="GO" id="GO:0016491">
    <property type="term" value="F:oxidoreductase activity"/>
    <property type="evidence" value="ECO:0007669"/>
    <property type="project" value="UniProtKB-KW"/>
</dbReference>
<sequence length="668" mass="72811">MSGYKKLFEPIKIGKVEVKNKIAMAPMGILGLATDKGGFSKRAQDYYIERAKGGTGLIITSVTKIENEIEKMHPGIIVCTTMDPAHFINTTSEMVERIHAYDSKIFLQLAIGFGRVAAPAMLVGEPVAPSAIPNYWDPSVTCRELTTKEVEKLVKMAAESAAIAKVAGFDGVEIHAVHEGYLLDQFTIGMFNRRTDKYGGDVMGRLTLPIEIVKAIKKVNGQDFPVSLRFSIKSYIKGWNQGGLDGEEFVEKGRDTEEGLTIAPILEKAGYDAFDADAGSYDAWYWAHPPIYQKHGLYLPLTEQLKKVVNVPVIVAGRMDLPELAEKTLEEGKAADMVCLGRALLADPAWPNKVLEDRPEDIRPCVGCHDGCLGRAFEGKPLCCAVNPACAREVDYGIYPACCTKNVMIIGGGVAGMEAARVAALRGHKVTLYEKTDKLGGHLIEASVDEFKKDNERLLDWYKTQMNKLGIDVKLNTEVDSEFVKANATDVVIVATGSTPIKPNVPGIDKDNVVTATEALLKEKPVGNKVVVVGGGLVGCETALSLAMAGKEVTIVEMLPELMSAGLPVPHMNRTMVLDMIKLHNIKTVLNNSLLEVKDGAVEVIDNNFKRTTIPADTVVISVGLKPNKCLYNEISGKLPKVYTIGDANRARNIMYAIWDAYEVARTI</sequence>
<dbReference type="SUPFAM" id="SSF51395">
    <property type="entry name" value="FMN-linked oxidoreductases"/>
    <property type="match status" value="1"/>
</dbReference>
<evidence type="ECO:0000256" key="7">
    <source>
        <dbReference type="ARBA" id="ARBA00023002"/>
    </source>
</evidence>
<dbReference type="Pfam" id="PF07992">
    <property type="entry name" value="Pyr_redox_2"/>
    <property type="match status" value="1"/>
</dbReference>
<dbReference type="RefSeq" id="WP_059032634.1">
    <property type="nucleotide sequence ID" value="NZ_DF977001.1"/>
</dbReference>
<protein>
    <submittedName>
        <fullName evidence="12">2-enoate reductase</fullName>
    </submittedName>
</protein>
<evidence type="ECO:0000256" key="4">
    <source>
        <dbReference type="ARBA" id="ARBA00022630"/>
    </source>
</evidence>
<evidence type="ECO:0000256" key="1">
    <source>
        <dbReference type="ARBA" id="ARBA00001917"/>
    </source>
</evidence>
<keyword evidence="9" id="KW-0411">Iron-sulfur</keyword>
<keyword evidence="7" id="KW-0560">Oxidoreductase</keyword>
<feature type="domain" description="FAD/NAD(P)-binding" evidence="11">
    <location>
        <begin position="406"/>
        <end position="634"/>
    </location>
</feature>
<keyword evidence="13" id="KW-1185">Reference proteome</keyword>
<dbReference type="InterPro" id="IPR023753">
    <property type="entry name" value="FAD/NAD-binding_dom"/>
</dbReference>
<dbReference type="Gene3D" id="3.50.50.60">
    <property type="entry name" value="FAD/NAD(P)-binding domain"/>
    <property type="match status" value="1"/>
</dbReference>
<dbReference type="EMBL" id="DF977001">
    <property type="protein sequence ID" value="GAQ25231.1"/>
    <property type="molecule type" value="Genomic_DNA"/>
</dbReference>
<dbReference type="InterPro" id="IPR051793">
    <property type="entry name" value="NADH:flavin_oxidoreductase"/>
</dbReference>
<keyword evidence="4" id="KW-0285">Flavoprotein</keyword>
<evidence type="ECO:0000256" key="9">
    <source>
        <dbReference type="ARBA" id="ARBA00023014"/>
    </source>
</evidence>
<dbReference type="PANTHER" id="PTHR42917:SF2">
    <property type="entry name" value="2,4-DIENOYL-COA REDUCTASE [(2E)-ENOYL-COA-PRODUCING]"/>
    <property type="match status" value="1"/>
</dbReference>
<dbReference type="InterPro" id="IPR036188">
    <property type="entry name" value="FAD/NAD-bd_sf"/>
</dbReference>
<dbReference type="GO" id="GO:0051536">
    <property type="term" value="F:iron-sulfur cluster binding"/>
    <property type="evidence" value="ECO:0007669"/>
    <property type="project" value="UniProtKB-KW"/>
</dbReference>
<evidence type="ECO:0000313" key="13">
    <source>
        <dbReference type="Proteomes" id="UP000062160"/>
    </source>
</evidence>
<feature type="domain" description="NADH:flavin oxidoreductase/NADH oxidase N-terminal" evidence="10">
    <location>
        <begin position="6"/>
        <end position="360"/>
    </location>
</feature>
<dbReference type="Gene3D" id="3.40.50.720">
    <property type="entry name" value="NAD(P)-binding Rossmann-like Domain"/>
    <property type="match status" value="1"/>
</dbReference>
<dbReference type="Gene3D" id="3.20.20.70">
    <property type="entry name" value="Aldolase class I"/>
    <property type="match status" value="1"/>
</dbReference>
<dbReference type="OrthoDB" id="9772736at2"/>
<keyword evidence="8" id="KW-0408">Iron</keyword>
<dbReference type="PRINTS" id="PR00368">
    <property type="entry name" value="FADPNR"/>
</dbReference>
<accession>A0A0U9HMC5</accession>
<dbReference type="PANTHER" id="PTHR42917">
    <property type="entry name" value="2,4-DIENOYL-COA REDUCTASE"/>
    <property type="match status" value="1"/>
</dbReference>
<evidence type="ECO:0000256" key="8">
    <source>
        <dbReference type="ARBA" id="ARBA00023004"/>
    </source>
</evidence>
<reference evidence="12" key="1">
    <citation type="journal article" date="2016" name="Genome Announc.">
        <title>Draft Genome Sequence of the Syntrophic Lactate-Degrading Bacterium Tepidanaerobacter syntrophicus JLT.</title>
        <authorList>
            <person name="Matsuura N."/>
            <person name="Ohashi A."/>
            <person name="Tourlousse D.M."/>
            <person name="Sekiguchi Y."/>
        </authorList>
    </citation>
    <scope>NUCLEOTIDE SEQUENCE [LARGE SCALE GENOMIC DNA]</scope>
    <source>
        <strain evidence="12">JL</strain>
    </source>
</reference>
<dbReference type="GO" id="GO:0010181">
    <property type="term" value="F:FMN binding"/>
    <property type="evidence" value="ECO:0007669"/>
    <property type="project" value="InterPro"/>
</dbReference>
<dbReference type="Proteomes" id="UP000062160">
    <property type="component" value="Unassembled WGS sequence"/>
</dbReference>
<evidence type="ECO:0000256" key="5">
    <source>
        <dbReference type="ARBA" id="ARBA00022643"/>
    </source>
</evidence>
<evidence type="ECO:0000259" key="11">
    <source>
        <dbReference type="Pfam" id="PF07992"/>
    </source>
</evidence>
<dbReference type="PRINTS" id="PR00469">
    <property type="entry name" value="PNDRDTASEII"/>
</dbReference>
<dbReference type="AlphaFoldDB" id="A0A0U9HMC5"/>
<dbReference type="GO" id="GO:0046872">
    <property type="term" value="F:metal ion binding"/>
    <property type="evidence" value="ECO:0007669"/>
    <property type="project" value="UniProtKB-KW"/>
</dbReference>
<evidence type="ECO:0000313" key="12">
    <source>
        <dbReference type="EMBL" id="GAQ25231.1"/>
    </source>
</evidence>
<evidence type="ECO:0000256" key="6">
    <source>
        <dbReference type="ARBA" id="ARBA00022723"/>
    </source>
</evidence>
<comment type="similarity">
    <text evidence="3">In the N-terminal section; belongs to the NADH:flavin oxidoreductase/NADH oxidase family.</text>
</comment>
<dbReference type="Pfam" id="PF00724">
    <property type="entry name" value="Oxidored_FMN"/>
    <property type="match status" value="1"/>
</dbReference>
<dbReference type="STRING" id="224999.GCA_001485475_01246"/>
<evidence type="ECO:0000259" key="10">
    <source>
        <dbReference type="Pfam" id="PF00724"/>
    </source>
</evidence>
<keyword evidence="6" id="KW-0479">Metal-binding</keyword>